<evidence type="ECO:0000313" key="1">
    <source>
        <dbReference type="EMBL" id="GBL85827.1"/>
    </source>
</evidence>
<dbReference type="AlphaFoldDB" id="A0A4Y2B1W5"/>
<dbReference type="EMBL" id="BGPR01000045">
    <property type="protein sequence ID" value="GBL85827.1"/>
    <property type="molecule type" value="Genomic_DNA"/>
</dbReference>
<proteinExistence type="predicted"/>
<keyword evidence="2" id="KW-1185">Reference proteome</keyword>
<name>A0A4Y2B1W5_ARAVE</name>
<gene>
    <name evidence="1" type="ORF">AVEN_63160_1</name>
</gene>
<comment type="caution">
    <text evidence="1">The sequence shown here is derived from an EMBL/GenBank/DDBJ whole genome shotgun (WGS) entry which is preliminary data.</text>
</comment>
<dbReference type="Proteomes" id="UP000499080">
    <property type="component" value="Unassembled WGS sequence"/>
</dbReference>
<protein>
    <submittedName>
        <fullName evidence="1">Uncharacterized protein</fullName>
    </submittedName>
</protein>
<reference evidence="1 2" key="1">
    <citation type="journal article" date="2019" name="Sci. Rep.">
        <title>Orb-weaving spider Araneus ventricosus genome elucidates the spidroin gene catalogue.</title>
        <authorList>
            <person name="Kono N."/>
            <person name="Nakamura H."/>
            <person name="Ohtoshi R."/>
            <person name="Moran D.A.P."/>
            <person name="Shinohara A."/>
            <person name="Yoshida Y."/>
            <person name="Fujiwara M."/>
            <person name="Mori M."/>
            <person name="Tomita M."/>
            <person name="Arakawa K."/>
        </authorList>
    </citation>
    <scope>NUCLEOTIDE SEQUENCE [LARGE SCALE GENOMIC DNA]</scope>
</reference>
<accession>A0A4Y2B1W5</accession>
<evidence type="ECO:0000313" key="2">
    <source>
        <dbReference type="Proteomes" id="UP000499080"/>
    </source>
</evidence>
<sequence>MTPGMAAPLQASAPHQRWGDWPLRMIRRAAGLIHGGSKVESGFESGALRPKGQAFALGHHGPSKICNISSYVCHVTDIT</sequence>
<organism evidence="1 2">
    <name type="scientific">Araneus ventricosus</name>
    <name type="common">Orbweaver spider</name>
    <name type="synonym">Epeira ventricosa</name>
    <dbReference type="NCBI Taxonomy" id="182803"/>
    <lineage>
        <taxon>Eukaryota</taxon>
        <taxon>Metazoa</taxon>
        <taxon>Ecdysozoa</taxon>
        <taxon>Arthropoda</taxon>
        <taxon>Chelicerata</taxon>
        <taxon>Arachnida</taxon>
        <taxon>Araneae</taxon>
        <taxon>Araneomorphae</taxon>
        <taxon>Entelegynae</taxon>
        <taxon>Araneoidea</taxon>
        <taxon>Araneidae</taxon>
        <taxon>Araneus</taxon>
    </lineage>
</organism>